<dbReference type="PANTHER" id="PTHR42801">
    <property type="entry name" value="THIOREDOXIN-DEPENDENT PEROXIDE REDUCTASE"/>
    <property type="match status" value="1"/>
</dbReference>
<dbReference type="PANTHER" id="PTHR42801:SF4">
    <property type="entry name" value="AHPC_TSA FAMILY PROTEIN"/>
    <property type="match status" value="1"/>
</dbReference>
<dbReference type="GO" id="GO:0008379">
    <property type="term" value="F:thioredoxin peroxidase activity"/>
    <property type="evidence" value="ECO:0007669"/>
    <property type="project" value="TreeGrafter"/>
</dbReference>
<evidence type="ECO:0000256" key="14">
    <source>
        <dbReference type="ARBA" id="ARBA00078138"/>
    </source>
</evidence>
<evidence type="ECO:0000313" key="17">
    <source>
        <dbReference type="Proteomes" id="UP000005709"/>
    </source>
</evidence>
<dbReference type="InterPro" id="IPR050924">
    <property type="entry name" value="Peroxiredoxin_BCP/PrxQ"/>
</dbReference>
<keyword evidence="5" id="KW-0049">Antioxidant</keyword>
<evidence type="ECO:0000259" key="15">
    <source>
        <dbReference type="PROSITE" id="PS51352"/>
    </source>
</evidence>
<gene>
    <name evidence="16" type="ORF">CAMGR0001_2732</name>
</gene>
<evidence type="ECO:0000256" key="12">
    <source>
        <dbReference type="ARBA" id="ARBA00049091"/>
    </source>
</evidence>
<comment type="function">
    <text evidence="1">Thiol-specific peroxidase that catalyzes the reduction of hydrogen peroxide and organic hydroperoxides to water and alcohols, respectively. Plays a role in cell protection against oxidative stress by detoxifying peroxides and as sensor of hydrogen peroxide-mediated signaling events.</text>
</comment>
<dbReference type="STRING" id="824.CGRAC_0273"/>
<accession>C8PF91</accession>
<comment type="subunit">
    <text evidence="2">Monomer.</text>
</comment>
<dbReference type="AlphaFoldDB" id="C8PF91"/>
<dbReference type="FunFam" id="3.40.30.10:FF:000007">
    <property type="entry name" value="Thioredoxin-dependent thiol peroxidase"/>
    <property type="match status" value="1"/>
</dbReference>
<dbReference type="CDD" id="cd03017">
    <property type="entry name" value="PRX_BCP"/>
    <property type="match status" value="1"/>
</dbReference>
<name>C8PF91_9BACT</name>
<dbReference type="Proteomes" id="UP000005709">
    <property type="component" value="Unassembled WGS sequence"/>
</dbReference>
<keyword evidence="4 16" id="KW-0575">Peroxidase</keyword>
<dbReference type="GO" id="GO:0005737">
    <property type="term" value="C:cytoplasm"/>
    <property type="evidence" value="ECO:0007669"/>
    <property type="project" value="TreeGrafter"/>
</dbReference>
<dbReference type="EC" id="1.11.1.24" evidence="3"/>
<dbReference type="GO" id="GO:0034599">
    <property type="term" value="P:cellular response to oxidative stress"/>
    <property type="evidence" value="ECO:0007669"/>
    <property type="project" value="TreeGrafter"/>
</dbReference>
<keyword evidence="6 16" id="KW-0560">Oxidoreductase</keyword>
<evidence type="ECO:0000256" key="5">
    <source>
        <dbReference type="ARBA" id="ARBA00022862"/>
    </source>
</evidence>
<dbReference type="Pfam" id="PF00578">
    <property type="entry name" value="AhpC-TSA"/>
    <property type="match status" value="1"/>
</dbReference>
<evidence type="ECO:0000313" key="16">
    <source>
        <dbReference type="EMBL" id="EEV18719.1"/>
    </source>
</evidence>
<evidence type="ECO:0000256" key="9">
    <source>
        <dbReference type="ARBA" id="ARBA00032824"/>
    </source>
</evidence>
<dbReference type="PROSITE" id="PS51352">
    <property type="entry name" value="THIOREDOXIN_2"/>
    <property type="match status" value="1"/>
</dbReference>
<evidence type="ECO:0000256" key="11">
    <source>
        <dbReference type="ARBA" id="ARBA00042639"/>
    </source>
</evidence>
<comment type="similarity">
    <text evidence="10">Belongs to the peroxiredoxin family. BCP/PrxQ subfamily.</text>
</comment>
<dbReference type="SUPFAM" id="SSF52833">
    <property type="entry name" value="Thioredoxin-like"/>
    <property type="match status" value="1"/>
</dbReference>
<evidence type="ECO:0000256" key="13">
    <source>
        <dbReference type="ARBA" id="ARBA00072587"/>
    </source>
</evidence>
<keyword evidence="17" id="KW-1185">Reference proteome</keyword>
<dbReference type="InterPro" id="IPR013766">
    <property type="entry name" value="Thioredoxin_domain"/>
</dbReference>
<organism evidence="16 17">
    <name type="scientific">Campylobacter gracilis RM3268</name>
    <dbReference type="NCBI Taxonomy" id="553220"/>
    <lineage>
        <taxon>Bacteria</taxon>
        <taxon>Pseudomonadati</taxon>
        <taxon>Campylobacterota</taxon>
        <taxon>Epsilonproteobacteria</taxon>
        <taxon>Campylobacterales</taxon>
        <taxon>Campylobacteraceae</taxon>
        <taxon>Campylobacter</taxon>
    </lineage>
</organism>
<reference evidence="16 17" key="1">
    <citation type="submission" date="2009-07" db="EMBL/GenBank/DDBJ databases">
        <authorList>
            <person name="Madupu R."/>
            <person name="Sebastian Y."/>
            <person name="Durkin A.S."/>
            <person name="Torralba M."/>
            <person name="Methe B."/>
            <person name="Sutton G.G."/>
            <person name="Strausberg R.L."/>
            <person name="Nelson K.E."/>
        </authorList>
    </citation>
    <scope>NUCLEOTIDE SEQUENCE [LARGE SCALE GENOMIC DNA]</scope>
    <source>
        <strain evidence="16 17">RM3268</strain>
    </source>
</reference>
<sequence>MIWAMSPKISKKGHDMQRKTRIEDEFSAEDRERKITLQAGDEAPAFTLQNADGASVALKDFAGKRVALYFYPKDNTPGCTTEACEFSAAYDDFVAADCVIVGISPDSAKSHAGFIAKQSLKHILLSDPQHEVAKLYGAWQVRKNYGREYLGIVRSTFLIGADGKILKVYKSVKAKDHAAKVLADLLAAGK</sequence>
<evidence type="ECO:0000256" key="8">
    <source>
        <dbReference type="ARBA" id="ARBA00023284"/>
    </source>
</evidence>
<dbReference type="InterPro" id="IPR000866">
    <property type="entry name" value="AhpC/TSA"/>
</dbReference>
<dbReference type="eggNOG" id="COG1225">
    <property type="taxonomic scope" value="Bacteria"/>
</dbReference>
<dbReference type="NCBIfam" id="NF006960">
    <property type="entry name" value="PRK09437.1"/>
    <property type="match status" value="1"/>
</dbReference>
<dbReference type="Gene3D" id="3.40.30.10">
    <property type="entry name" value="Glutaredoxin"/>
    <property type="match status" value="1"/>
</dbReference>
<evidence type="ECO:0000256" key="2">
    <source>
        <dbReference type="ARBA" id="ARBA00011245"/>
    </source>
</evidence>
<evidence type="ECO:0000256" key="7">
    <source>
        <dbReference type="ARBA" id="ARBA00023157"/>
    </source>
</evidence>
<keyword evidence="8" id="KW-0676">Redox-active center</keyword>
<dbReference type="GO" id="GO:0045454">
    <property type="term" value="P:cell redox homeostasis"/>
    <property type="evidence" value="ECO:0007669"/>
    <property type="project" value="TreeGrafter"/>
</dbReference>
<feature type="domain" description="Thioredoxin" evidence="15">
    <location>
        <begin position="37"/>
        <end position="187"/>
    </location>
</feature>
<dbReference type="EMBL" id="ACYG01000009">
    <property type="protein sequence ID" value="EEV18719.1"/>
    <property type="molecule type" value="Genomic_DNA"/>
</dbReference>
<evidence type="ECO:0000256" key="4">
    <source>
        <dbReference type="ARBA" id="ARBA00022559"/>
    </source>
</evidence>
<evidence type="ECO:0000256" key="1">
    <source>
        <dbReference type="ARBA" id="ARBA00003330"/>
    </source>
</evidence>
<evidence type="ECO:0000256" key="10">
    <source>
        <dbReference type="ARBA" id="ARBA00038489"/>
    </source>
</evidence>
<dbReference type="InterPro" id="IPR036249">
    <property type="entry name" value="Thioredoxin-like_sf"/>
</dbReference>
<proteinExistence type="inferred from homology"/>
<evidence type="ECO:0000256" key="6">
    <source>
        <dbReference type="ARBA" id="ARBA00023002"/>
    </source>
</evidence>
<protein>
    <recommendedName>
        <fullName evidence="13">Putative peroxiredoxin bcp</fullName>
        <ecNumber evidence="3">1.11.1.24</ecNumber>
    </recommendedName>
    <alternativeName>
        <fullName evidence="14">Bacterioferritin comigratory protein homolog</fullName>
    </alternativeName>
    <alternativeName>
        <fullName evidence="9">Thioredoxin peroxidase</fullName>
    </alternativeName>
    <alternativeName>
        <fullName evidence="11">Thioredoxin-dependent peroxiredoxin Bcp</fullName>
    </alternativeName>
</protein>
<evidence type="ECO:0000256" key="3">
    <source>
        <dbReference type="ARBA" id="ARBA00013017"/>
    </source>
</evidence>
<comment type="catalytic activity">
    <reaction evidence="12">
        <text>a hydroperoxide + [thioredoxin]-dithiol = an alcohol + [thioredoxin]-disulfide + H2O</text>
        <dbReference type="Rhea" id="RHEA:62620"/>
        <dbReference type="Rhea" id="RHEA-COMP:10698"/>
        <dbReference type="Rhea" id="RHEA-COMP:10700"/>
        <dbReference type="ChEBI" id="CHEBI:15377"/>
        <dbReference type="ChEBI" id="CHEBI:29950"/>
        <dbReference type="ChEBI" id="CHEBI:30879"/>
        <dbReference type="ChEBI" id="CHEBI:35924"/>
        <dbReference type="ChEBI" id="CHEBI:50058"/>
        <dbReference type="EC" id="1.11.1.24"/>
    </reaction>
</comment>
<keyword evidence="7" id="KW-1015">Disulfide bond</keyword>
<comment type="caution">
    <text evidence="16">The sequence shown here is derived from an EMBL/GenBank/DDBJ whole genome shotgun (WGS) entry which is preliminary data.</text>
</comment>